<proteinExistence type="predicted"/>
<dbReference type="Proteomes" id="UP000053424">
    <property type="component" value="Unassembled WGS sequence"/>
</dbReference>
<reference evidence="3" key="2">
    <citation type="submission" date="2015-01" db="EMBL/GenBank/DDBJ databases">
        <title>Evolutionary Origins and Diversification of the Mycorrhizal Mutualists.</title>
        <authorList>
            <consortium name="DOE Joint Genome Institute"/>
            <consortium name="Mycorrhizal Genomics Consortium"/>
            <person name="Kohler A."/>
            <person name="Kuo A."/>
            <person name="Nagy L.G."/>
            <person name="Floudas D."/>
            <person name="Copeland A."/>
            <person name="Barry K.W."/>
            <person name="Cichocki N."/>
            <person name="Veneault-Fourrey C."/>
            <person name="LaButti K."/>
            <person name="Lindquist E.A."/>
            <person name="Lipzen A."/>
            <person name="Lundell T."/>
            <person name="Morin E."/>
            <person name="Murat C."/>
            <person name="Riley R."/>
            <person name="Ohm R."/>
            <person name="Sun H."/>
            <person name="Tunlid A."/>
            <person name="Henrissat B."/>
            <person name="Grigoriev I.V."/>
            <person name="Hibbett D.S."/>
            <person name="Martin F."/>
        </authorList>
    </citation>
    <scope>NUCLEOTIDE SEQUENCE [LARGE SCALE GENOMIC DNA]</scope>
    <source>
        <strain evidence="3">h7</strain>
    </source>
</reference>
<evidence type="ECO:0000313" key="2">
    <source>
        <dbReference type="EMBL" id="KIM38520.1"/>
    </source>
</evidence>
<keyword evidence="1" id="KW-0472">Membrane</keyword>
<keyword evidence="1" id="KW-1133">Transmembrane helix</keyword>
<protein>
    <submittedName>
        <fullName evidence="2">Uncharacterized protein</fullName>
    </submittedName>
</protein>
<dbReference type="OrthoDB" id="5292533at2759"/>
<name>A0A0C3BPB5_HEBCY</name>
<dbReference type="AlphaFoldDB" id="A0A0C3BPB5"/>
<evidence type="ECO:0000313" key="3">
    <source>
        <dbReference type="Proteomes" id="UP000053424"/>
    </source>
</evidence>
<keyword evidence="1" id="KW-0812">Transmembrane</keyword>
<dbReference type="HOGENOM" id="CLU_667392_0_0_1"/>
<feature type="transmembrane region" description="Helical" evidence="1">
    <location>
        <begin position="6"/>
        <end position="26"/>
    </location>
</feature>
<evidence type="ECO:0000256" key="1">
    <source>
        <dbReference type="SAM" id="Phobius"/>
    </source>
</evidence>
<gene>
    <name evidence="2" type="ORF">M413DRAFT_447749</name>
</gene>
<accession>A0A0C3BPB5</accession>
<keyword evidence="3" id="KW-1185">Reference proteome</keyword>
<organism evidence="2 3">
    <name type="scientific">Hebeloma cylindrosporum</name>
    <dbReference type="NCBI Taxonomy" id="76867"/>
    <lineage>
        <taxon>Eukaryota</taxon>
        <taxon>Fungi</taxon>
        <taxon>Dikarya</taxon>
        <taxon>Basidiomycota</taxon>
        <taxon>Agaricomycotina</taxon>
        <taxon>Agaricomycetes</taxon>
        <taxon>Agaricomycetidae</taxon>
        <taxon>Agaricales</taxon>
        <taxon>Agaricineae</taxon>
        <taxon>Hymenogastraceae</taxon>
        <taxon>Hebeloma</taxon>
    </lineage>
</organism>
<reference evidence="2 3" key="1">
    <citation type="submission" date="2014-04" db="EMBL/GenBank/DDBJ databases">
        <authorList>
            <consortium name="DOE Joint Genome Institute"/>
            <person name="Kuo A."/>
            <person name="Gay G."/>
            <person name="Dore J."/>
            <person name="Kohler A."/>
            <person name="Nagy L.G."/>
            <person name="Floudas D."/>
            <person name="Copeland A."/>
            <person name="Barry K.W."/>
            <person name="Cichocki N."/>
            <person name="Veneault-Fourrey C."/>
            <person name="LaButti K."/>
            <person name="Lindquist E.A."/>
            <person name="Lipzen A."/>
            <person name="Lundell T."/>
            <person name="Morin E."/>
            <person name="Murat C."/>
            <person name="Sun H."/>
            <person name="Tunlid A."/>
            <person name="Henrissat B."/>
            <person name="Grigoriev I.V."/>
            <person name="Hibbett D.S."/>
            <person name="Martin F."/>
            <person name="Nordberg H.P."/>
            <person name="Cantor M.N."/>
            <person name="Hua S.X."/>
        </authorList>
    </citation>
    <scope>NUCLEOTIDE SEQUENCE [LARGE SCALE GENOMIC DNA]</scope>
    <source>
        <strain evidence="3">h7</strain>
    </source>
</reference>
<dbReference type="EMBL" id="KN831790">
    <property type="protein sequence ID" value="KIM38520.1"/>
    <property type="molecule type" value="Genomic_DNA"/>
</dbReference>
<sequence length="399" mass="45323">MALDSGYVQVILAVCLLPLVVAGYWWRNVQISYRWIRILIWHEEGECEYLEWKGFVGATETQQRARPIHTCNTTPDSIGCSHSQHIPGEKCWRGTIDRFFNGSIQRRKIKKPSKLPVNQSFLCIDTQFIKAFVLLAVNHVNTPLEIEASRHKESGEILAHISLFPNQLHHFFQRNLTILEIDRLLRGYPPFYREVLSCNGMRVPSPIRTDRDVSRGGWVIGAGLSFTNPIPVYVDTFHKGSTVRGEVFWTALTRVKAVLENNIRLIYLDDASISQRINAVINGLTHIINEKTDSGLDHACEDSGLMSYTARILTQEECIRAMRIFNESYRLDNDGLANLKRRLQPMILEVLKAALMGAKACIAYVKDPGRELDSIIPAILVNSERVFLQGCQGDRIGTY</sequence>